<sequence>MCHEPPSGYFTTYLEYFSNGFSLPPHALLVEIVRSLGVSFSQLTPNAIIAFTCFHCRVSQIRIPVTLDLFHALFSARCMGPGKKIDLAEVRALQNGAGRGPMKAPWVRPSRKRVVSYLRDAPRRTGSPRSSDKRSSSQSRQYQATGAMGKTLLTSTGEKAIEGYRASSAFRDEVLQQALTIRDQKYSHPCPLTSIPMIEPSVPEPGDENNEEFLGTLGEILGDIDYHEMIEALGQNPI</sequence>
<dbReference type="InterPro" id="IPR007321">
    <property type="entry name" value="Transposase_28"/>
</dbReference>
<dbReference type="EMBL" id="KV008412">
    <property type="protein sequence ID" value="KZV30210.1"/>
    <property type="molecule type" value="Genomic_DNA"/>
</dbReference>
<dbReference type="Proteomes" id="UP000250235">
    <property type="component" value="Unassembled WGS sequence"/>
</dbReference>
<evidence type="ECO:0000313" key="4">
    <source>
        <dbReference type="Proteomes" id="UP000250235"/>
    </source>
</evidence>
<reference evidence="3 4" key="1">
    <citation type="journal article" date="2015" name="Proc. Natl. Acad. Sci. U.S.A.">
        <title>The resurrection genome of Boea hygrometrica: A blueprint for survival of dehydration.</title>
        <authorList>
            <person name="Xiao L."/>
            <person name="Yang G."/>
            <person name="Zhang L."/>
            <person name="Yang X."/>
            <person name="Zhao S."/>
            <person name="Ji Z."/>
            <person name="Zhou Q."/>
            <person name="Hu M."/>
            <person name="Wang Y."/>
            <person name="Chen M."/>
            <person name="Xu Y."/>
            <person name="Jin H."/>
            <person name="Xiao X."/>
            <person name="Hu G."/>
            <person name="Bao F."/>
            <person name="Hu Y."/>
            <person name="Wan P."/>
            <person name="Li L."/>
            <person name="Deng X."/>
            <person name="Kuang T."/>
            <person name="Xiang C."/>
            <person name="Zhu J.K."/>
            <person name="Oliver M.J."/>
            <person name="He Y."/>
        </authorList>
    </citation>
    <scope>NUCLEOTIDE SEQUENCE [LARGE SCALE GENOMIC DNA]</scope>
    <source>
        <strain evidence="4">cv. XS01</strain>
    </source>
</reference>
<proteinExistence type="predicted"/>
<protein>
    <recommendedName>
        <fullName evidence="2">Transposase (putative) gypsy type domain-containing protein</fullName>
    </recommendedName>
</protein>
<evidence type="ECO:0000256" key="1">
    <source>
        <dbReference type="SAM" id="MobiDB-lite"/>
    </source>
</evidence>
<feature type="region of interest" description="Disordered" evidence="1">
    <location>
        <begin position="117"/>
        <end position="149"/>
    </location>
</feature>
<accession>A0A2Z7B920</accession>
<evidence type="ECO:0000259" key="2">
    <source>
        <dbReference type="Pfam" id="PF04195"/>
    </source>
</evidence>
<dbReference type="Pfam" id="PF04195">
    <property type="entry name" value="Transposase_28"/>
    <property type="match status" value="1"/>
</dbReference>
<feature type="domain" description="Transposase (putative) gypsy type" evidence="2">
    <location>
        <begin position="14"/>
        <end position="77"/>
    </location>
</feature>
<keyword evidence="4" id="KW-1185">Reference proteome</keyword>
<dbReference type="AlphaFoldDB" id="A0A2Z7B920"/>
<gene>
    <name evidence="3" type="ORF">F511_42257</name>
</gene>
<organism evidence="3 4">
    <name type="scientific">Dorcoceras hygrometricum</name>
    <dbReference type="NCBI Taxonomy" id="472368"/>
    <lineage>
        <taxon>Eukaryota</taxon>
        <taxon>Viridiplantae</taxon>
        <taxon>Streptophyta</taxon>
        <taxon>Embryophyta</taxon>
        <taxon>Tracheophyta</taxon>
        <taxon>Spermatophyta</taxon>
        <taxon>Magnoliopsida</taxon>
        <taxon>eudicotyledons</taxon>
        <taxon>Gunneridae</taxon>
        <taxon>Pentapetalae</taxon>
        <taxon>asterids</taxon>
        <taxon>lamiids</taxon>
        <taxon>Lamiales</taxon>
        <taxon>Gesneriaceae</taxon>
        <taxon>Didymocarpoideae</taxon>
        <taxon>Trichosporeae</taxon>
        <taxon>Loxocarpinae</taxon>
        <taxon>Dorcoceras</taxon>
    </lineage>
</organism>
<evidence type="ECO:0000313" key="3">
    <source>
        <dbReference type="EMBL" id="KZV30210.1"/>
    </source>
</evidence>
<name>A0A2Z7B920_9LAMI</name>